<dbReference type="GO" id="GO:0043565">
    <property type="term" value="F:sequence-specific DNA binding"/>
    <property type="evidence" value="ECO:0007669"/>
    <property type="project" value="InterPro"/>
</dbReference>
<evidence type="ECO:0000313" key="9">
    <source>
        <dbReference type="Proteomes" id="UP000626092"/>
    </source>
</evidence>
<dbReference type="EMBL" id="WJXA01000005">
    <property type="protein sequence ID" value="KAF7143340.1"/>
    <property type="molecule type" value="Genomic_DNA"/>
</dbReference>
<dbReference type="Pfam" id="PF03106">
    <property type="entry name" value="WRKY"/>
    <property type="match status" value="1"/>
</dbReference>
<accession>A0A834GZ80</accession>
<keyword evidence="3" id="KW-0238">DNA-binding</keyword>
<dbReference type="GO" id="GO:0003700">
    <property type="term" value="F:DNA-binding transcription factor activity"/>
    <property type="evidence" value="ECO:0007669"/>
    <property type="project" value="InterPro"/>
</dbReference>
<dbReference type="OrthoDB" id="2021064at2759"/>
<evidence type="ECO:0000256" key="3">
    <source>
        <dbReference type="ARBA" id="ARBA00023125"/>
    </source>
</evidence>
<evidence type="ECO:0000256" key="2">
    <source>
        <dbReference type="ARBA" id="ARBA00023015"/>
    </source>
</evidence>
<dbReference type="PROSITE" id="PS50811">
    <property type="entry name" value="WRKY"/>
    <property type="match status" value="1"/>
</dbReference>
<keyword evidence="9" id="KW-1185">Reference proteome</keyword>
<evidence type="ECO:0000256" key="4">
    <source>
        <dbReference type="ARBA" id="ARBA00023163"/>
    </source>
</evidence>
<dbReference type="InterPro" id="IPR036576">
    <property type="entry name" value="WRKY_dom_sf"/>
</dbReference>
<keyword evidence="2" id="KW-0805">Transcription regulation</keyword>
<name>A0A834GZ80_RHOSS</name>
<dbReference type="PANTHER" id="PTHR31282">
    <property type="entry name" value="WRKY TRANSCRIPTION FACTOR 21-RELATED"/>
    <property type="match status" value="1"/>
</dbReference>
<organism evidence="8 9">
    <name type="scientific">Rhododendron simsii</name>
    <name type="common">Sims's rhododendron</name>
    <dbReference type="NCBI Taxonomy" id="118357"/>
    <lineage>
        <taxon>Eukaryota</taxon>
        <taxon>Viridiplantae</taxon>
        <taxon>Streptophyta</taxon>
        <taxon>Embryophyta</taxon>
        <taxon>Tracheophyta</taxon>
        <taxon>Spermatophyta</taxon>
        <taxon>Magnoliopsida</taxon>
        <taxon>eudicotyledons</taxon>
        <taxon>Gunneridae</taxon>
        <taxon>Pentapetalae</taxon>
        <taxon>asterids</taxon>
        <taxon>Ericales</taxon>
        <taxon>Ericaceae</taxon>
        <taxon>Ericoideae</taxon>
        <taxon>Rhodoreae</taxon>
        <taxon>Rhododendron</taxon>
    </lineage>
</organism>
<gene>
    <name evidence="8" type="ORF">RHSIM_Rhsim05G0231500</name>
</gene>
<evidence type="ECO:0000259" key="7">
    <source>
        <dbReference type="PROSITE" id="PS50811"/>
    </source>
</evidence>
<feature type="region of interest" description="Disordered" evidence="6">
    <location>
        <begin position="56"/>
        <end position="92"/>
    </location>
</feature>
<evidence type="ECO:0000313" key="8">
    <source>
        <dbReference type="EMBL" id="KAF7143340.1"/>
    </source>
</evidence>
<feature type="domain" description="WRKY" evidence="7">
    <location>
        <begin position="210"/>
        <end position="273"/>
    </location>
</feature>
<keyword evidence="4" id="KW-0804">Transcription</keyword>
<dbReference type="SUPFAM" id="SSF118290">
    <property type="entry name" value="WRKY DNA-binding domain"/>
    <property type="match status" value="1"/>
</dbReference>
<keyword evidence="5" id="KW-0539">Nucleus</keyword>
<dbReference type="SMART" id="SM00774">
    <property type="entry name" value="WRKY"/>
    <property type="match status" value="1"/>
</dbReference>
<evidence type="ECO:0000256" key="1">
    <source>
        <dbReference type="ARBA" id="ARBA00004123"/>
    </source>
</evidence>
<feature type="region of interest" description="Disordered" evidence="6">
    <location>
        <begin position="174"/>
        <end position="194"/>
    </location>
</feature>
<evidence type="ECO:0000256" key="5">
    <source>
        <dbReference type="ARBA" id="ARBA00023242"/>
    </source>
</evidence>
<proteinExistence type="predicted"/>
<evidence type="ECO:0000256" key="6">
    <source>
        <dbReference type="SAM" id="MobiDB-lite"/>
    </source>
</evidence>
<comment type="caution">
    <text evidence="8">The sequence shown here is derived from an EMBL/GenBank/DDBJ whole genome shotgun (WGS) entry which is preliminary data.</text>
</comment>
<dbReference type="InterPro" id="IPR003657">
    <property type="entry name" value="WRKY_dom"/>
</dbReference>
<dbReference type="Proteomes" id="UP000626092">
    <property type="component" value="Unassembled WGS sequence"/>
</dbReference>
<dbReference type="Gene3D" id="2.20.25.80">
    <property type="entry name" value="WRKY domain"/>
    <property type="match status" value="1"/>
</dbReference>
<dbReference type="GO" id="GO:0005634">
    <property type="term" value="C:nucleus"/>
    <property type="evidence" value="ECO:0007669"/>
    <property type="project" value="UniProtKB-SubCell"/>
</dbReference>
<dbReference type="InterPro" id="IPR044810">
    <property type="entry name" value="WRKY_plant"/>
</dbReference>
<protein>
    <recommendedName>
        <fullName evidence="7">WRKY domain-containing protein</fullName>
    </recommendedName>
</protein>
<reference evidence="8" key="1">
    <citation type="submission" date="2019-11" db="EMBL/GenBank/DDBJ databases">
        <authorList>
            <person name="Liu Y."/>
            <person name="Hou J."/>
            <person name="Li T.-Q."/>
            <person name="Guan C.-H."/>
            <person name="Wu X."/>
            <person name="Wu H.-Z."/>
            <person name="Ling F."/>
            <person name="Zhang R."/>
            <person name="Shi X.-G."/>
            <person name="Ren J.-P."/>
            <person name="Chen E.-F."/>
            <person name="Sun J.-M."/>
        </authorList>
    </citation>
    <scope>NUCLEOTIDE SEQUENCE</scope>
    <source>
        <strain evidence="8">Adult_tree_wgs_1</strain>
        <tissue evidence="8">Leaves</tissue>
    </source>
</reference>
<dbReference type="AlphaFoldDB" id="A0A834GZ80"/>
<comment type="subcellular location">
    <subcellularLocation>
        <location evidence="1">Nucleus</location>
    </subcellularLocation>
</comment>
<sequence>MSLFSSVSTLTSVLSLPHACHHRLFPHAIEPHRRHPPPPEKLIPRRMATTDDNCEAQRLEGTGDGDRREGGSDLRSPNTYMHMDSSPPANLSGDREKILQELIQGRESANKLLTLILGKPSGSGDDKSSSVSADDLLMKIFSSFAESISVLSRGGPIEQVFDKTPVNTVGNLPIGLQPEDSEGSSKSTSVLKQRRGCYKRRKTTQTWTKTTQNLIDDGHAWRKYGQKVILNAKHPRNYYRCTHKFDQGCLATKQVQITEEDPPTYRTTYHGVHTCQNILKPPQIILDSTIPGDNSNSVFLSFGSTNYPSTKLNHETYYPTFPLVKREYSPNQELKPSFDHNKSTSADPLLTFNSSEPMATLSSGSDHGDMISSSGTYSCTASTHDDSHHSFDLDVFGGVGDFDVSEFGFC</sequence>